<proteinExistence type="predicted"/>
<name>A0AAU9K198_9CILI</name>
<accession>A0AAU9K198</accession>
<dbReference type="Proteomes" id="UP001162131">
    <property type="component" value="Unassembled WGS sequence"/>
</dbReference>
<evidence type="ECO:0000313" key="2">
    <source>
        <dbReference type="Proteomes" id="UP001162131"/>
    </source>
</evidence>
<gene>
    <name evidence="1" type="ORF">BSTOLATCC_MIC44382</name>
</gene>
<dbReference type="EMBL" id="CAJZBQ010000044">
    <property type="protein sequence ID" value="CAG9327754.1"/>
    <property type="molecule type" value="Genomic_DNA"/>
</dbReference>
<evidence type="ECO:0000313" key="1">
    <source>
        <dbReference type="EMBL" id="CAG9327754.1"/>
    </source>
</evidence>
<comment type="caution">
    <text evidence="1">The sequence shown here is derived from an EMBL/GenBank/DDBJ whole genome shotgun (WGS) entry which is preliminary data.</text>
</comment>
<sequence length="202" mass="23717">MNIVSEVEVQTSFTPRHYSKHHSCTPSSKNSKNVATDFNSSTYYISGIIRSPSVGNFFTKKPGYTRSQSILRDIRAKERSFVDSFSQRKNILCRMLKIRDKSLKVENERKKIIDRIEHYKLNRISSKSKTPEKRNFRADDNYLKQEIVYSSHKENQNKRSHRCSLHRVVIDPKLIPQESSLTDIQGILQMLECKNPKLLRWL</sequence>
<keyword evidence="2" id="KW-1185">Reference proteome</keyword>
<dbReference type="AlphaFoldDB" id="A0AAU9K198"/>
<reference evidence="1" key="1">
    <citation type="submission" date="2021-09" db="EMBL/GenBank/DDBJ databases">
        <authorList>
            <consortium name="AG Swart"/>
            <person name="Singh M."/>
            <person name="Singh A."/>
            <person name="Seah K."/>
            <person name="Emmerich C."/>
        </authorList>
    </citation>
    <scope>NUCLEOTIDE SEQUENCE</scope>
    <source>
        <strain evidence="1">ATCC30299</strain>
    </source>
</reference>
<organism evidence="1 2">
    <name type="scientific">Blepharisma stoltei</name>
    <dbReference type="NCBI Taxonomy" id="1481888"/>
    <lineage>
        <taxon>Eukaryota</taxon>
        <taxon>Sar</taxon>
        <taxon>Alveolata</taxon>
        <taxon>Ciliophora</taxon>
        <taxon>Postciliodesmatophora</taxon>
        <taxon>Heterotrichea</taxon>
        <taxon>Heterotrichida</taxon>
        <taxon>Blepharismidae</taxon>
        <taxon>Blepharisma</taxon>
    </lineage>
</organism>
<protein>
    <submittedName>
        <fullName evidence="1">Uncharacterized protein</fullName>
    </submittedName>
</protein>